<dbReference type="SUPFAM" id="SSF48150">
    <property type="entry name" value="DNA-glycosylase"/>
    <property type="match status" value="1"/>
</dbReference>
<evidence type="ECO:0000256" key="7">
    <source>
        <dbReference type="ARBA" id="ARBA00022763"/>
    </source>
</evidence>
<dbReference type="EC" id="3.2.2.21" evidence="3"/>
<feature type="domain" description="HTH araC/xylS-type" evidence="14">
    <location>
        <begin position="94"/>
        <end position="177"/>
    </location>
</feature>
<dbReference type="InterPro" id="IPR023170">
    <property type="entry name" value="HhH_base_excis_C"/>
</dbReference>
<keyword evidence="9" id="KW-0805">Transcription regulation</keyword>
<accession>A0A7X0TV88</accession>
<evidence type="ECO:0000313" key="15">
    <source>
        <dbReference type="EMBL" id="MBB6544919.1"/>
    </source>
</evidence>
<dbReference type="EMBL" id="JACHHU010000040">
    <property type="protein sequence ID" value="MBB6544919.1"/>
    <property type="molecule type" value="Genomic_DNA"/>
</dbReference>
<dbReference type="GO" id="GO:0032131">
    <property type="term" value="F:alkylated DNA binding"/>
    <property type="evidence" value="ECO:0007669"/>
    <property type="project" value="TreeGrafter"/>
</dbReference>
<dbReference type="InterPro" id="IPR009057">
    <property type="entry name" value="Homeodomain-like_sf"/>
</dbReference>
<dbReference type="SUPFAM" id="SSF46689">
    <property type="entry name" value="Homeodomain-like"/>
    <property type="match status" value="1"/>
</dbReference>
<evidence type="ECO:0000256" key="9">
    <source>
        <dbReference type="ARBA" id="ARBA00023015"/>
    </source>
</evidence>
<dbReference type="PROSITE" id="PS01124">
    <property type="entry name" value="HTH_ARAC_FAMILY_2"/>
    <property type="match status" value="1"/>
</dbReference>
<dbReference type="GO" id="GO:0005737">
    <property type="term" value="C:cytoplasm"/>
    <property type="evidence" value="ECO:0007669"/>
    <property type="project" value="TreeGrafter"/>
</dbReference>
<dbReference type="FunFam" id="3.40.10.10:FF:000001">
    <property type="entry name" value="DNA-3-methyladenine glycosylase 2"/>
    <property type="match status" value="1"/>
</dbReference>
<evidence type="ECO:0000256" key="5">
    <source>
        <dbReference type="ARBA" id="ARBA00022679"/>
    </source>
</evidence>
<dbReference type="Pfam" id="PF02805">
    <property type="entry name" value="Ada_Zn_binding"/>
    <property type="match status" value="1"/>
</dbReference>
<dbReference type="InterPro" id="IPR011257">
    <property type="entry name" value="DNA_glycosylase"/>
</dbReference>
<dbReference type="Gene3D" id="3.40.10.10">
    <property type="entry name" value="DNA Methylphosphotriester Repair Domain"/>
    <property type="match status" value="1"/>
</dbReference>
<sequence>MLQRTLCEKARLSRDARFDGKFYTAVLTTGIFCRPICPARPPKPENVNYYSSAEQAQAAGFRPCKRCIPESAPAVYMPIKLKQLCNNFNLNQDSISSLSIRLGVSERQLQRIFKNTYGIAPLQFFQQQRLLLARKLLITTELSITDVCFASGFNSIRRFNEAIKAAYHCTPSELKSTAHRCKNVKNIVIELSYRPPFDWPLMLKFFQDRQISTMEHIDHTYYQRTVAINECKGWLKVTHHEHKNALVLTVNLSDYRYLNNIIFRIRRMFDLDADMNLIHQQLSQHPLLQKVIKAHAGLRLPGSWSFFEFSIRAILGQQVSVKAATTFAKRIAEKYGSSCLYHDKLRLTFPTLEQLTQADFEEIGLTTTRKQTLKSWIDFYQKHHELIENCGSSAELGELIKGIKGIGPWTINYLAMRGLSDPDAFPSGDLGVIKALSTNKKLTNKNIIDIAKPWQPWRSYATLYLWHSLH</sequence>
<gene>
    <name evidence="15" type="ORF">HNQ55_003453</name>
</gene>
<dbReference type="GO" id="GO:0032259">
    <property type="term" value="P:methylation"/>
    <property type="evidence" value="ECO:0007669"/>
    <property type="project" value="UniProtKB-KW"/>
</dbReference>
<dbReference type="GO" id="GO:0008168">
    <property type="term" value="F:methyltransferase activity"/>
    <property type="evidence" value="ECO:0007669"/>
    <property type="project" value="UniProtKB-KW"/>
</dbReference>
<keyword evidence="7" id="KW-0227">DNA damage</keyword>
<evidence type="ECO:0000256" key="3">
    <source>
        <dbReference type="ARBA" id="ARBA00012000"/>
    </source>
</evidence>
<evidence type="ECO:0000256" key="10">
    <source>
        <dbReference type="ARBA" id="ARBA00023125"/>
    </source>
</evidence>
<comment type="catalytic activity">
    <reaction evidence="1">
        <text>Hydrolysis of alkylated DNA, releasing 3-methyladenine, 3-methylguanine, 7-methylguanine and 7-methyladenine.</text>
        <dbReference type="EC" id="3.2.2.21"/>
    </reaction>
</comment>
<name>A0A7X0TV88_9GAMM</name>
<evidence type="ECO:0000256" key="11">
    <source>
        <dbReference type="ARBA" id="ARBA00023159"/>
    </source>
</evidence>
<protein>
    <recommendedName>
        <fullName evidence="3">DNA-3-methyladenine glycosylase II</fullName>
        <ecNumber evidence="3">3.2.2.21</ecNumber>
    </recommendedName>
</protein>
<dbReference type="CDD" id="cd00056">
    <property type="entry name" value="ENDO3c"/>
    <property type="match status" value="1"/>
</dbReference>
<dbReference type="RefSeq" id="WP_184426484.1">
    <property type="nucleotide sequence ID" value="NZ_AP027362.1"/>
</dbReference>
<evidence type="ECO:0000256" key="1">
    <source>
        <dbReference type="ARBA" id="ARBA00000086"/>
    </source>
</evidence>
<dbReference type="SUPFAM" id="SSF55945">
    <property type="entry name" value="TATA-box binding protein-like"/>
    <property type="match status" value="1"/>
</dbReference>
<dbReference type="InterPro" id="IPR003265">
    <property type="entry name" value="HhH-GPD_domain"/>
</dbReference>
<keyword evidence="10" id="KW-0238">DNA-binding</keyword>
<dbReference type="InterPro" id="IPR004026">
    <property type="entry name" value="Ada_DNA_repair_Zn-bd"/>
</dbReference>
<dbReference type="Gene3D" id="1.10.10.60">
    <property type="entry name" value="Homeodomain-like"/>
    <property type="match status" value="1"/>
</dbReference>
<dbReference type="Proteomes" id="UP000537141">
    <property type="component" value="Unassembled WGS sequence"/>
</dbReference>
<dbReference type="Gene3D" id="1.10.1670.10">
    <property type="entry name" value="Helix-hairpin-Helix base-excision DNA repair enzymes (C-terminal)"/>
    <property type="match status" value="1"/>
</dbReference>
<dbReference type="Pfam" id="PF00730">
    <property type="entry name" value="HhH-GPD"/>
    <property type="match status" value="1"/>
</dbReference>
<keyword evidence="15" id="KW-0326">Glycosidase</keyword>
<dbReference type="GO" id="GO:0043916">
    <property type="term" value="F:DNA-7-methylguanine glycosylase activity"/>
    <property type="evidence" value="ECO:0007669"/>
    <property type="project" value="TreeGrafter"/>
</dbReference>
<dbReference type="GO" id="GO:0008270">
    <property type="term" value="F:zinc ion binding"/>
    <property type="evidence" value="ECO:0007669"/>
    <property type="project" value="InterPro"/>
</dbReference>
<proteinExistence type="predicted"/>
<keyword evidence="15" id="KW-0378">Hydrolase</keyword>
<dbReference type="InterPro" id="IPR010316">
    <property type="entry name" value="AlkA_N"/>
</dbReference>
<evidence type="ECO:0000256" key="12">
    <source>
        <dbReference type="ARBA" id="ARBA00023163"/>
    </source>
</evidence>
<evidence type="ECO:0000259" key="14">
    <source>
        <dbReference type="PROSITE" id="PS01124"/>
    </source>
</evidence>
<evidence type="ECO:0000256" key="6">
    <source>
        <dbReference type="ARBA" id="ARBA00022723"/>
    </source>
</evidence>
<dbReference type="PANTHER" id="PTHR43003:SF13">
    <property type="entry name" value="DNA-3-METHYLADENINE GLYCOSYLASE 2"/>
    <property type="match status" value="1"/>
</dbReference>
<evidence type="ECO:0000256" key="2">
    <source>
        <dbReference type="ARBA" id="ARBA00001947"/>
    </source>
</evidence>
<evidence type="ECO:0000313" key="16">
    <source>
        <dbReference type="Proteomes" id="UP000537141"/>
    </source>
</evidence>
<dbReference type="Pfam" id="PF06029">
    <property type="entry name" value="AlkA_N"/>
    <property type="match status" value="1"/>
</dbReference>
<dbReference type="Pfam" id="PF12833">
    <property type="entry name" value="HTH_18"/>
    <property type="match status" value="1"/>
</dbReference>
<dbReference type="InterPro" id="IPR037046">
    <property type="entry name" value="AlkA_N_sf"/>
</dbReference>
<keyword evidence="5" id="KW-0808">Transferase</keyword>
<dbReference type="SUPFAM" id="SSF57884">
    <property type="entry name" value="Ada DNA repair protein, N-terminal domain (N-Ada 10)"/>
    <property type="match status" value="1"/>
</dbReference>
<comment type="caution">
    <text evidence="15">The sequence shown here is derived from an EMBL/GenBank/DDBJ whole genome shotgun (WGS) entry which is preliminary data.</text>
</comment>
<dbReference type="SMART" id="SM00478">
    <property type="entry name" value="ENDO3c"/>
    <property type="match status" value="1"/>
</dbReference>
<evidence type="ECO:0000256" key="4">
    <source>
        <dbReference type="ARBA" id="ARBA00022603"/>
    </source>
</evidence>
<comment type="cofactor">
    <cofactor evidence="2">
        <name>Zn(2+)</name>
        <dbReference type="ChEBI" id="CHEBI:29105"/>
    </cofactor>
</comment>
<dbReference type="GO" id="GO:0043565">
    <property type="term" value="F:sequence-specific DNA binding"/>
    <property type="evidence" value="ECO:0007669"/>
    <property type="project" value="InterPro"/>
</dbReference>
<dbReference type="AlphaFoldDB" id="A0A7X0TV88"/>
<dbReference type="Gene3D" id="3.30.310.20">
    <property type="entry name" value="DNA-3-methyladenine glycosylase AlkA, N-terminal domain"/>
    <property type="match status" value="1"/>
</dbReference>
<reference evidence="15 16" key="1">
    <citation type="submission" date="2020-08" db="EMBL/GenBank/DDBJ databases">
        <title>Genomic Encyclopedia of Type Strains, Phase IV (KMG-IV): sequencing the most valuable type-strain genomes for metagenomic binning, comparative biology and taxonomic classification.</title>
        <authorList>
            <person name="Goeker M."/>
        </authorList>
    </citation>
    <scope>NUCLEOTIDE SEQUENCE [LARGE SCALE GENOMIC DNA]</scope>
    <source>
        <strain evidence="15 16">DSM 26287</strain>
    </source>
</reference>
<keyword evidence="6" id="KW-0479">Metal-binding</keyword>
<keyword evidence="4" id="KW-0489">Methyltransferase</keyword>
<organism evidence="15 16">
    <name type="scientific">Thalassotalea piscium</name>
    <dbReference type="NCBI Taxonomy" id="1230533"/>
    <lineage>
        <taxon>Bacteria</taxon>
        <taxon>Pseudomonadati</taxon>
        <taxon>Pseudomonadota</taxon>
        <taxon>Gammaproteobacteria</taxon>
        <taxon>Alteromonadales</taxon>
        <taxon>Colwelliaceae</taxon>
        <taxon>Thalassotalea</taxon>
    </lineage>
</organism>
<evidence type="ECO:0000256" key="8">
    <source>
        <dbReference type="ARBA" id="ARBA00022833"/>
    </source>
</evidence>
<dbReference type="InterPro" id="IPR018060">
    <property type="entry name" value="HTH_AraC"/>
</dbReference>
<dbReference type="InterPro" id="IPR035451">
    <property type="entry name" value="Ada-like_dom_sf"/>
</dbReference>
<keyword evidence="12" id="KW-0804">Transcription</keyword>
<dbReference type="InterPro" id="IPR051912">
    <property type="entry name" value="Alkylbase_DNA_Glycosylase/TA"/>
</dbReference>
<dbReference type="SMART" id="SM01009">
    <property type="entry name" value="AlkA_N"/>
    <property type="match status" value="1"/>
</dbReference>
<keyword evidence="11" id="KW-0010">Activator</keyword>
<dbReference type="GO" id="GO:0032993">
    <property type="term" value="C:protein-DNA complex"/>
    <property type="evidence" value="ECO:0007669"/>
    <property type="project" value="TreeGrafter"/>
</dbReference>
<dbReference type="GO" id="GO:0008725">
    <property type="term" value="F:DNA-3-methyladenine glycosylase activity"/>
    <property type="evidence" value="ECO:0007669"/>
    <property type="project" value="TreeGrafter"/>
</dbReference>
<keyword evidence="8" id="KW-0862">Zinc</keyword>
<dbReference type="SMART" id="SM00342">
    <property type="entry name" value="HTH_ARAC"/>
    <property type="match status" value="1"/>
</dbReference>
<keyword evidence="16" id="KW-1185">Reference proteome</keyword>
<dbReference type="GO" id="GO:0006285">
    <property type="term" value="P:base-excision repair, AP site formation"/>
    <property type="evidence" value="ECO:0007669"/>
    <property type="project" value="TreeGrafter"/>
</dbReference>
<dbReference type="PANTHER" id="PTHR43003">
    <property type="entry name" value="DNA-3-METHYLADENINE GLYCOSYLASE"/>
    <property type="match status" value="1"/>
</dbReference>
<evidence type="ECO:0000256" key="13">
    <source>
        <dbReference type="ARBA" id="ARBA00023204"/>
    </source>
</evidence>
<dbReference type="GO" id="GO:0003700">
    <property type="term" value="F:DNA-binding transcription factor activity"/>
    <property type="evidence" value="ECO:0007669"/>
    <property type="project" value="InterPro"/>
</dbReference>
<keyword evidence="13" id="KW-0234">DNA repair</keyword>
<dbReference type="GO" id="GO:0006307">
    <property type="term" value="P:DNA alkylation repair"/>
    <property type="evidence" value="ECO:0007669"/>
    <property type="project" value="TreeGrafter"/>
</dbReference>
<dbReference type="Gene3D" id="1.10.340.30">
    <property type="entry name" value="Hypothetical protein, domain 2"/>
    <property type="match status" value="1"/>
</dbReference>